<sequence>MPAIGSHIHRQRCCLRAGQRTVVTRTISNAPRTLALDGSATSSRGDVLSVILPPSSPLYSLHPRCSGDFTASST</sequence>
<organism evidence="1 2">
    <name type="scientific">Sphaerulina musiva (strain SO2202)</name>
    <name type="common">Poplar stem canker fungus</name>
    <name type="synonym">Septoria musiva</name>
    <dbReference type="NCBI Taxonomy" id="692275"/>
    <lineage>
        <taxon>Eukaryota</taxon>
        <taxon>Fungi</taxon>
        <taxon>Dikarya</taxon>
        <taxon>Ascomycota</taxon>
        <taxon>Pezizomycotina</taxon>
        <taxon>Dothideomycetes</taxon>
        <taxon>Dothideomycetidae</taxon>
        <taxon>Mycosphaerellales</taxon>
        <taxon>Mycosphaerellaceae</taxon>
        <taxon>Sphaerulina</taxon>
    </lineage>
</organism>
<dbReference type="HOGENOM" id="CLU_2689385_0_0_1"/>
<proteinExistence type="predicted"/>
<keyword evidence="2" id="KW-1185">Reference proteome</keyword>
<dbReference type="RefSeq" id="XP_016757675.1">
    <property type="nucleotide sequence ID" value="XM_016906873.1"/>
</dbReference>
<evidence type="ECO:0000313" key="1">
    <source>
        <dbReference type="EMBL" id="EMF09554.1"/>
    </source>
</evidence>
<dbReference type="Proteomes" id="UP000016931">
    <property type="component" value="Unassembled WGS sequence"/>
</dbReference>
<protein>
    <submittedName>
        <fullName evidence="1">Uncharacterized protein</fullName>
    </submittedName>
</protein>
<accession>N1QHT6</accession>
<dbReference type="AlphaFoldDB" id="N1QHT6"/>
<dbReference type="GeneID" id="27904010"/>
<reference evidence="1 2" key="1">
    <citation type="journal article" date="2012" name="PLoS Pathog.">
        <title>Diverse lifestyles and strategies of plant pathogenesis encoded in the genomes of eighteen Dothideomycetes fungi.</title>
        <authorList>
            <person name="Ohm R.A."/>
            <person name="Feau N."/>
            <person name="Henrissat B."/>
            <person name="Schoch C.L."/>
            <person name="Horwitz B.A."/>
            <person name="Barry K.W."/>
            <person name="Condon B.J."/>
            <person name="Copeland A.C."/>
            <person name="Dhillon B."/>
            <person name="Glaser F."/>
            <person name="Hesse C.N."/>
            <person name="Kosti I."/>
            <person name="LaButti K."/>
            <person name="Lindquist E.A."/>
            <person name="Lucas S."/>
            <person name="Salamov A.A."/>
            <person name="Bradshaw R.E."/>
            <person name="Ciuffetti L."/>
            <person name="Hamelin R.C."/>
            <person name="Kema G.H.J."/>
            <person name="Lawrence C."/>
            <person name="Scott J.A."/>
            <person name="Spatafora J.W."/>
            <person name="Turgeon B.G."/>
            <person name="de Wit P.J.G.M."/>
            <person name="Zhong S."/>
            <person name="Goodwin S.B."/>
            <person name="Grigoriev I.V."/>
        </authorList>
    </citation>
    <scope>NUCLEOTIDE SEQUENCE [LARGE SCALE GENOMIC DNA]</scope>
    <source>
        <strain evidence="1 2">SO2202</strain>
    </source>
</reference>
<evidence type="ECO:0000313" key="2">
    <source>
        <dbReference type="Proteomes" id="UP000016931"/>
    </source>
</evidence>
<dbReference type="EMBL" id="KB456269">
    <property type="protein sequence ID" value="EMF09554.1"/>
    <property type="molecule type" value="Genomic_DNA"/>
</dbReference>
<gene>
    <name evidence="1" type="ORF">SEPMUDRAFT_151528</name>
</gene>
<name>N1QHT6_SPHMS</name>